<feature type="compositionally biased region" description="Low complexity" evidence="1">
    <location>
        <begin position="398"/>
        <end position="426"/>
    </location>
</feature>
<accession>A0AAD5SD36</accession>
<evidence type="ECO:0000313" key="3">
    <source>
        <dbReference type="EMBL" id="KAJ3052749.1"/>
    </source>
</evidence>
<feature type="compositionally biased region" description="Low complexity" evidence="1">
    <location>
        <begin position="371"/>
        <end position="384"/>
    </location>
</feature>
<dbReference type="Proteomes" id="UP001212841">
    <property type="component" value="Unassembled WGS sequence"/>
</dbReference>
<proteinExistence type="predicted"/>
<name>A0AAD5SD36_9FUNG</name>
<feature type="transmembrane region" description="Helical" evidence="2">
    <location>
        <begin position="83"/>
        <end position="106"/>
    </location>
</feature>
<feature type="region of interest" description="Disordered" evidence="1">
    <location>
        <begin position="475"/>
        <end position="497"/>
    </location>
</feature>
<keyword evidence="2" id="KW-1133">Transmembrane helix</keyword>
<feature type="compositionally biased region" description="Polar residues" evidence="1">
    <location>
        <begin position="273"/>
        <end position="319"/>
    </location>
</feature>
<feature type="region of interest" description="Disordered" evidence="1">
    <location>
        <begin position="27"/>
        <end position="74"/>
    </location>
</feature>
<dbReference type="EMBL" id="JADGJD010000269">
    <property type="protein sequence ID" value="KAJ3052749.1"/>
    <property type="molecule type" value="Genomic_DNA"/>
</dbReference>
<comment type="caution">
    <text evidence="3">The sequence shown here is derived from an EMBL/GenBank/DDBJ whole genome shotgun (WGS) entry which is preliminary data.</text>
</comment>
<keyword evidence="4" id="KW-1185">Reference proteome</keyword>
<reference evidence="3" key="1">
    <citation type="submission" date="2020-05" db="EMBL/GenBank/DDBJ databases">
        <title>Phylogenomic resolution of chytrid fungi.</title>
        <authorList>
            <person name="Stajich J.E."/>
            <person name="Amses K."/>
            <person name="Simmons R."/>
            <person name="Seto K."/>
            <person name="Myers J."/>
            <person name="Bonds A."/>
            <person name="Quandt C.A."/>
            <person name="Barry K."/>
            <person name="Liu P."/>
            <person name="Grigoriev I."/>
            <person name="Longcore J.E."/>
            <person name="James T.Y."/>
        </authorList>
    </citation>
    <scope>NUCLEOTIDE SEQUENCE</scope>
    <source>
        <strain evidence="3">JEL0318</strain>
    </source>
</reference>
<feature type="region of interest" description="Disordered" evidence="1">
    <location>
        <begin position="222"/>
        <end position="454"/>
    </location>
</feature>
<evidence type="ECO:0000256" key="1">
    <source>
        <dbReference type="SAM" id="MobiDB-lite"/>
    </source>
</evidence>
<keyword evidence="2" id="KW-0472">Membrane</keyword>
<evidence type="ECO:0000256" key="2">
    <source>
        <dbReference type="SAM" id="Phobius"/>
    </source>
</evidence>
<feature type="compositionally biased region" description="Low complexity" evidence="1">
    <location>
        <begin position="30"/>
        <end position="65"/>
    </location>
</feature>
<feature type="compositionally biased region" description="Polar residues" evidence="1">
    <location>
        <begin position="247"/>
        <end position="259"/>
    </location>
</feature>
<feature type="compositionally biased region" description="Polar residues" evidence="1">
    <location>
        <begin position="332"/>
        <end position="349"/>
    </location>
</feature>
<gene>
    <name evidence="3" type="ORF">HK097_005736</name>
</gene>
<protein>
    <submittedName>
        <fullName evidence="3">Uncharacterized protein</fullName>
    </submittedName>
</protein>
<sequence length="497" mass="52471">MFSAGQDTPWTAWTATTTTIATGFSTSINTDSPSSPLSSSPTITTTLPLGSTPSLTTSPVSTNTPETEADTLSTPSRRLPNSIIGLIVVLLALFFVMLFACIWVCLKRRRRAREAMVEDDLCKVEKGVGYGDMVRREESGGVRPWAWDLVRGNSGRGVAGVDTVVAGPEKVDGKSNGGNGGEMVGLGVKSEQNGQTGLSEEGLMASLGIDLRHDFYNTPTRESPIMTAKDELTESDGVLTVTPPEPTTNTGASSFSTGTPPRPPRRSRPPLTKNGSTESATYNGILDSYTSDPTLPKPTTTANESVHSLSPPETTTITTGKAPVPKRLSPPFRNTTPTWAGQISPTSPIATKKSTEALLPSTKPKQKRDSTLSFASSLSPSVSPNKRASKQSRVSWASTISETPTPSSQTPTSTLSSPYTSSSSVSYNPKETNRMSDFGLSTPPGSDGIRSPVGSLMNESVMSLGGKERPGGFIYAYDSPEGSPPGEEGYVLNSSPY</sequence>
<dbReference type="AlphaFoldDB" id="A0AAD5SD36"/>
<keyword evidence="2" id="KW-0812">Transmembrane</keyword>
<evidence type="ECO:0000313" key="4">
    <source>
        <dbReference type="Proteomes" id="UP001212841"/>
    </source>
</evidence>
<organism evidence="3 4">
    <name type="scientific">Rhizophlyctis rosea</name>
    <dbReference type="NCBI Taxonomy" id="64517"/>
    <lineage>
        <taxon>Eukaryota</taxon>
        <taxon>Fungi</taxon>
        <taxon>Fungi incertae sedis</taxon>
        <taxon>Chytridiomycota</taxon>
        <taxon>Chytridiomycota incertae sedis</taxon>
        <taxon>Chytridiomycetes</taxon>
        <taxon>Rhizophlyctidales</taxon>
        <taxon>Rhizophlyctidaceae</taxon>
        <taxon>Rhizophlyctis</taxon>
    </lineage>
</organism>